<dbReference type="Pfam" id="PF14518">
    <property type="entry name" value="Haem_oxygenas_2"/>
    <property type="match status" value="1"/>
</dbReference>
<dbReference type="InterPro" id="IPR016084">
    <property type="entry name" value="Haem_Oase-like_multi-hlx"/>
</dbReference>
<gene>
    <name evidence="1" type="ORF">K3769_30270</name>
</gene>
<organism evidence="1 2">
    <name type="scientific">Streptomyces ortus</name>
    <dbReference type="NCBI Taxonomy" id="2867268"/>
    <lineage>
        <taxon>Bacteria</taxon>
        <taxon>Bacillati</taxon>
        <taxon>Actinomycetota</taxon>
        <taxon>Actinomycetes</taxon>
        <taxon>Kitasatosporales</taxon>
        <taxon>Streptomycetaceae</taxon>
        <taxon>Streptomyces</taxon>
    </lineage>
</organism>
<evidence type="ECO:0000313" key="2">
    <source>
        <dbReference type="Proteomes" id="UP001165590"/>
    </source>
</evidence>
<reference evidence="1" key="1">
    <citation type="journal article" date="2022" name="bioRxiv">
        <title>Discovery and biosynthetic assessment of Streptomyces ortus sp nov. isolated from a deep-sea sponge.</title>
        <authorList>
            <person name="Williams S.E."/>
        </authorList>
    </citation>
    <scope>NUCLEOTIDE SEQUENCE</scope>
    <source>
        <strain evidence="1">A15ISP2-DRY2</strain>
    </source>
</reference>
<proteinExistence type="predicted"/>
<protein>
    <submittedName>
        <fullName evidence="1">Iron-containing redox enzyme family protein</fullName>
    </submittedName>
</protein>
<accession>A0ABT3VAL0</accession>
<dbReference type="SUPFAM" id="SSF48613">
    <property type="entry name" value="Heme oxygenase-like"/>
    <property type="match status" value="1"/>
</dbReference>
<name>A0ABT3VAL0_9ACTN</name>
<evidence type="ECO:0000313" key="1">
    <source>
        <dbReference type="EMBL" id="MCX4236979.1"/>
    </source>
</evidence>
<dbReference type="Gene3D" id="1.20.910.10">
    <property type="entry name" value="Heme oxygenase-like"/>
    <property type="match status" value="1"/>
</dbReference>
<keyword evidence="2" id="KW-1185">Reference proteome</keyword>
<dbReference type="Proteomes" id="UP001165590">
    <property type="component" value="Unassembled WGS sequence"/>
</dbReference>
<comment type="caution">
    <text evidence="1">The sequence shown here is derived from an EMBL/GenBank/DDBJ whole genome shotgun (WGS) entry which is preliminary data.</text>
</comment>
<sequence>MSTPMGTPMGTAVSTAAGLRARLALTEPMVRAATDALWRPTGLAPRYATYLAVMHGVIRASVPLMERAATLCAALRPHDPVAAPLERYLRVHAEEERGHDDWLLTDLAALGDTALGDTAAAVAGEQPPPATARFVGAQYYWIEHHHPVALLGYIAVLESNAPARRLADHIVSSGVPEASLRTVRAHAELDDGHTADLFELLDVLPLTPVLRRAVTTSALHTVDGLVGLFGRIAGEPRPTHRLPEGTYPS</sequence>
<dbReference type="EMBL" id="JAIFZO010000002">
    <property type="protein sequence ID" value="MCX4236979.1"/>
    <property type="molecule type" value="Genomic_DNA"/>
</dbReference>